<dbReference type="GO" id="GO:0016651">
    <property type="term" value="F:oxidoreductase activity, acting on NAD(P)H"/>
    <property type="evidence" value="ECO:0007669"/>
    <property type="project" value="InterPro"/>
</dbReference>
<evidence type="ECO:0000256" key="1">
    <source>
        <dbReference type="ARBA" id="ARBA00004225"/>
    </source>
</evidence>
<keyword evidence="13 15" id="KW-0496">Mitochondrion</keyword>
<evidence type="ECO:0000256" key="9">
    <source>
        <dbReference type="ARBA" id="ARBA00022982"/>
    </source>
</evidence>
<dbReference type="EC" id="7.1.1.2" evidence="3 15"/>
<sequence length="98" mass="10525">MNSSIMSLIFLLPVVAIVNLICNQSHFLMTLLSLEGITLSLVLFVPITLTTINAPNASISIILLTFGACEASLGLSLMVLMSRSYGTDMLNSLTMNKC</sequence>
<protein>
    <recommendedName>
        <fullName evidence="4 15">NADH-ubiquinone oxidoreductase chain 4L</fullName>
        <ecNumber evidence="3 15">7.1.1.2</ecNumber>
    </recommendedName>
</protein>
<evidence type="ECO:0000256" key="5">
    <source>
        <dbReference type="ARBA" id="ARBA00022448"/>
    </source>
</evidence>
<dbReference type="PANTHER" id="PTHR11434:SF0">
    <property type="entry name" value="NADH-UBIQUINONE OXIDOREDUCTASE CHAIN 4L"/>
    <property type="match status" value="1"/>
</dbReference>
<dbReference type="Gene3D" id="1.10.287.3510">
    <property type="match status" value="1"/>
</dbReference>
<organism evidence="17">
    <name type="scientific">Lumbricus rubellus</name>
    <name type="common">Humus earthworm</name>
    <dbReference type="NCBI Taxonomy" id="35632"/>
    <lineage>
        <taxon>Eukaryota</taxon>
        <taxon>Metazoa</taxon>
        <taxon>Spiralia</taxon>
        <taxon>Lophotrochozoa</taxon>
        <taxon>Annelida</taxon>
        <taxon>Clitellata</taxon>
        <taxon>Oligochaeta</taxon>
        <taxon>Crassiclitellata</taxon>
        <taxon>Lumbricina</taxon>
        <taxon>Lumbricidae</taxon>
        <taxon>Lumbricinae</taxon>
        <taxon>Lumbricus</taxon>
    </lineage>
</organism>
<dbReference type="GO" id="GO:0008137">
    <property type="term" value="F:NADH dehydrogenase (ubiquinone) activity"/>
    <property type="evidence" value="ECO:0007669"/>
    <property type="project" value="UniProtKB-EC"/>
</dbReference>
<evidence type="ECO:0000256" key="16">
    <source>
        <dbReference type="SAM" id="SignalP"/>
    </source>
</evidence>
<keyword evidence="5 15" id="KW-0813">Transport</keyword>
<dbReference type="InterPro" id="IPR001133">
    <property type="entry name" value="NADH_UbQ_OxRdtase_chain4L/K"/>
</dbReference>
<feature type="signal peptide" evidence="16">
    <location>
        <begin position="1"/>
        <end position="16"/>
    </location>
</feature>
<evidence type="ECO:0000256" key="11">
    <source>
        <dbReference type="ARBA" id="ARBA00023027"/>
    </source>
</evidence>
<dbReference type="Pfam" id="PF00420">
    <property type="entry name" value="Oxidored_q2"/>
    <property type="match status" value="1"/>
</dbReference>
<evidence type="ECO:0000256" key="4">
    <source>
        <dbReference type="ARBA" id="ARBA00016612"/>
    </source>
</evidence>
<dbReference type="InterPro" id="IPR039428">
    <property type="entry name" value="NUOK/Mnh_C1-like"/>
</dbReference>
<keyword evidence="10 15" id="KW-1133">Transmembrane helix</keyword>
<evidence type="ECO:0000256" key="15">
    <source>
        <dbReference type="RuleBase" id="RU004419"/>
    </source>
</evidence>
<dbReference type="GO" id="GO:0005743">
    <property type="term" value="C:mitochondrial inner membrane"/>
    <property type="evidence" value="ECO:0007669"/>
    <property type="project" value="UniProtKB-SubCell"/>
</dbReference>
<evidence type="ECO:0000313" key="17">
    <source>
        <dbReference type="EMBL" id="QGX86597.1"/>
    </source>
</evidence>
<feature type="transmembrane region" description="Helical" evidence="15">
    <location>
        <begin position="26"/>
        <end position="49"/>
    </location>
</feature>
<dbReference type="AlphaFoldDB" id="A0A6B9F695"/>
<keyword evidence="9 15" id="KW-0249">Electron transport</keyword>
<evidence type="ECO:0000256" key="3">
    <source>
        <dbReference type="ARBA" id="ARBA00012944"/>
    </source>
</evidence>
<gene>
    <name evidence="17" type="primary">ND4L</name>
</gene>
<feature type="transmembrane region" description="Helical" evidence="15">
    <location>
        <begin position="61"/>
        <end position="81"/>
    </location>
</feature>
<comment type="similarity">
    <text evidence="2 15">Belongs to the complex I subunit 4L family.</text>
</comment>
<comment type="function">
    <text evidence="15">Core subunit of the mitochondrial membrane respiratory chain NADH dehydrogenase (Complex I) which catalyzes electron transfer from NADH through the respiratory chain, using ubiquinone as an electron acceptor.</text>
</comment>
<evidence type="ECO:0000256" key="2">
    <source>
        <dbReference type="ARBA" id="ARBA00010519"/>
    </source>
</evidence>
<keyword evidence="15" id="KW-0999">Mitochondrion inner membrane</keyword>
<dbReference type="PANTHER" id="PTHR11434">
    <property type="entry name" value="NADH-UBIQUINONE OXIDOREDUCTASE SUBUNIT ND4L"/>
    <property type="match status" value="1"/>
</dbReference>
<comment type="catalytic activity">
    <reaction evidence="15">
        <text>a ubiquinone + NADH + 5 H(+)(in) = a ubiquinol + NAD(+) + 4 H(+)(out)</text>
        <dbReference type="Rhea" id="RHEA:29091"/>
        <dbReference type="Rhea" id="RHEA-COMP:9565"/>
        <dbReference type="Rhea" id="RHEA-COMP:9566"/>
        <dbReference type="ChEBI" id="CHEBI:15378"/>
        <dbReference type="ChEBI" id="CHEBI:16389"/>
        <dbReference type="ChEBI" id="CHEBI:17976"/>
        <dbReference type="ChEBI" id="CHEBI:57540"/>
        <dbReference type="ChEBI" id="CHEBI:57945"/>
        <dbReference type="EC" id="7.1.1.2"/>
    </reaction>
</comment>
<name>A0A6B9F695_LUMRU</name>
<keyword evidence="14 15" id="KW-0472">Membrane</keyword>
<keyword evidence="7 15" id="KW-0812">Transmembrane</keyword>
<feature type="chain" id="PRO_5025468553" description="NADH-ubiquinone oxidoreductase chain 4L" evidence="16">
    <location>
        <begin position="17"/>
        <end position="98"/>
    </location>
</feature>
<keyword evidence="16" id="KW-0732">Signal</keyword>
<dbReference type="GO" id="GO:0042773">
    <property type="term" value="P:ATP synthesis coupled electron transport"/>
    <property type="evidence" value="ECO:0007669"/>
    <property type="project" value="UniProtKB-UniRule"/>
</dbReference>
<dbReference type="EMBL" id="MN102127">
    <property type="protein sequence ID" value="QGX86597.1"/>
    <property type="molecule type" value="Genomic_DNA"/>
</dbReference>
<accession>A0A6B9F695</accession>
<keyword evidence="12 15" id="KW-0830">Ubiquinone</keyword>
<reference evidence="17" key="1">
    <citation type="journal article" date="2019" name="Mitochondrial DNA Part B Resour">
        <title>The complete mitochondrial genome of Lumbricus rubellus (Oligochaeta, Lumbricidae) and its phylogenetic analysis.</title>
        <authorList>
            <person name="Zhang Q."/>
            <person name="Liu H."/>
            <person name="Zhang Y."/>
            <person name="Ruan H."/>
        </authorList>
    </citation>
    <scope>NUCLEOTIDE SEQUENCE</scope>
</reference>
<evidence type="ECO:0000256" key="6">
    <source>
        <dbReference type="ARBA" id="ARBA00022660"/>
    </source>
</evidence>
<evidence type="ECO:0000256" key="14">
    <source>
        <dbReference type="ARBA" id="ARBA00023136"/>
    </source>
</evidence>
<evidence type="ECO:0000256" key="13">
    <source>
        <dbReference type="ARBA" id="ARBA00023128"/>
    </source>
</evidence>
<evidence type="ECO:0000256" key="10">
    <source>
        <dbReference type="ARBA" id="ARBA00022989"/>
    </source>
</evidence>
<evidence type="ECO:0000256" key="12">
    <source>
        <dbReference type="ARBA" id="ARBA00023075"/>
    </source>
</evidence>
<keyword evidence="11 15" id="KW-0520">NAD</keyword>
<dbReference type="GO" id="GO:0030964">
    <property type="term" value="C:NADH dehydrogenase complex"/>
    <property type="evidence" value="ECO:0007669"/>
    <property type="project" value="TreeGrafter"/>
</dbReference>
<proteinExistence type="inferred from homology"/>
<comment type="subcellular location">
    <subcellularLocation>
        <location evidence="15">Mitochondrion inner membrane</location>
        <topology evidence="15">Multi-pass membrane protein</topology>
    </subcellularLocation>
    <subcellularLocation>
        <location evidence="1">Mitochondrion membrane</location>
        <topology evidence="1">Multi-pass membrane protein</topology>
    </subcellularLocation>
</comment>
<keyword evidence="8 15" id="KW-1278">Translocase</keyword>
<geneLocation type="mitochondrion" evidence="17"/>
<evidence type="ECO:0000256" key="8">
    <source>
        <dbReference type="ARBA" id="ARBA00022967"/>
    </source>
</evidence>
<evidence type="ECO:0000256" key="7">
    <source>
        <dbReference type="ARBA" id="ARBA00022692"/>
    </source>
</evidence>
<keyword evidence="6 15" id="KW-0679">Respiratory chain</keyword>